<name>A0ABZ1P670_STRVL</name>
<evidence type="ECO:0000256" key="4">
    <source>
        <dbReference type="ARBA" id="ARBA00022670"/>
    </source>
</evidence>
<dbReference type="Pfam" id="PF10502">
    <property type="entry name" value="Peptidase_S26"/>
    <property type="match status" value="1"/>
</dbReference>
<dbReference type="PROSITE" id="PS00761">
    <property type="entry name" value="SPASE_I_3"/>
    <property type="match status" value="1"/>
</dbReference>
<protein>
    <recommendedName>
        <fullName evidence="3">Mitochondrial inner membrane protease subunit 2</fullName>
    </recommendedName>
</protein>
<keyword evidence="4" id="KW-0645">Protease</keyword>
<evidence type="ECO:0000256" key="9">
    <source>
        <dbReference type="SAM" id="MobiDB-lite"/>
    </source>
</evidence>
<dbReference type="InterPro" id="IPR037730">
    <property type="entry name" value="IMP2"/>
</dbReference>
<accession>A0ABZ1P670</accession>
<feature type="domain" description="Peptidase S26" evidence="10">
    <location>
        <begin position="139"/>
        <end position="174"/>
    </location>
</feature>
<keyword evidence="8" id="KW-0472">Membrane</keyword>
<dbReference type="CDD" id="cd06530">
    <property type="entry name" value="S26_SPase_I"/>
    <property type="match status" value="1"/>
</dbReference>
<gene>
    <name evidence="11" type="ORF">OHB29_42575</name>
</gene>
<dbReference type="SUPFAM" id="SSF51306">
    <property type="entry name" value="LexA/Signal peptidase"/>
    <property type="match status" value="1"/>
</dbReference>
<dbReference type="Proteomes" id="UP001341259">
    <property type="component" value="Chromosome"/>
</dbReference>
<feature type="region of interest" description="Disordered" evidence="9">
    <location>
        <begin position="1"/>
        <end position="68"/>
    </location>
</feature>
<evidence type="ECO:0000256" key="1">
    <source>
        <dbReference type="ARBA" id="ARBA00004401"/>
    </source>
</evidence>
<evidence type="ECO:0000259" key="10">
    <source>
        <dbReference type="Pfam" id="PF10502"/>
    </source>
</evidence>
<dbReference type="EMBL" id="CP107906">
    <property type="protein sequence ID" value="WUG99100.1"/>
    <property type="molecule type" value="Genomic_DNA"/>
</dbReference>
<evidence type="ECO:0000256" key="6">
    <source>
        <dbReference type="ARBA" id="ARBA00022801"/>
    </source>
</evidence>
<reference evidence="11 12" key="1">
    <citation type="submission" date="2022-10" db="EMBL/GenBank/DDBJ databases">
        <title>The complete genomes of actinobacterial strains from the NBC collection.</title>
        <authorList>
            <person name="Joergensen T.S."/>
            <person name="Alvarez Arevalo M."/>
            <person name="Sterndorff E.B."/>
            <person name="Faurdal D."/>
            <person name="Vuksanovic O."/>
            <person name="Mourched A.-S."/>
            <person name="Charusanti P."/>
            <person name="Shaw S."/>
            <person name="Blin K."/>
            <person name="Weber T."/>
        </authorList>
    </citation>
    <scope>NUCLEOTIDE SEQUENCE [LARGE SCALE GENOMIC DNA]</scope>
    <source>
        <strain evidence="11 12">NBC_00456</strain>
    </source>
</reference>
<dbReference type="RefSeq" id="WP_328347564.1">
    <property type="nucleotide sequence ID" value="NZ_CP107906.1"/>
</dbReference>
<evidence type="ECO:0000256" key="2">
    <source>
        <dbReference type="ARBA" id="ARBA00007066"/>
    </source>
</evidence>
<dbReference type="InterPro" id="IPR019533">
    <property type="entry name" value="Peptidase_S26"/>
</dbReference>
<proteinExistence type="inferred from homology"/>
<comment type="similarity">
    <text evidence="2">Belongs to the peptidase S26 family. IMP2 subfamily.</text>
</comment>
<organism evidence="11 12">
    <name type="scientific">Streptomyces violaceus</name>
    <name type="common">Streptomyces venezuelae</name>
    <dbReference type="NCBI Taxonomy" id="1936"/>
    <lineage>
        <taxon>Bacteria</taxon>
        <taxon>Bacillati</taxon>
        <taxon>Actinomycetota</taxon>
        <taxon>Actinomycetes</taxon>
        <taxon>Kitasatosporales</taxon>
        <taxon>Streptomycetaceae</taxon>
        <taxon>Streptomyces</taxon>
    </lineage>
</organism>
<keyword evidence="5" id="KW-0812">Transmembrane</keyword>
<evidence type="ECO:0000256" key="8">
    <source>
        <dbReference type="ARBA" id="ARBA00023136"/>
    </source>
</evidence>
<dbReference type="PANTHER" id="PTHR46041:SF2">
    <property type="entry name" value="MITOCHONDRIAL INNER MEMBRANE PROTEASE SUBUNIT 2"/>
    <property type="match status" value="1"/>
</dbReference>
<keyword evidence="6" id="KW-0378">Hydrolase</keyword>
<comment type="subcellular location">
    <subcellularLocation>
        <location evidence="1">Cell membrane</location>
        <topology evidence="1">Single-pass type II membrane protein</topology>
    </subcellularLocation>
</comment>
<dbReference type="PRINTS" id="PR00727">
    <property type="entry name" value="LEADERPTASE"/>
</dbReference>
<dbReference type="InterPro" id="IPR000223">
    <property type="entry name" value="Pept_S26A_signal_pept_1"/>
</dbReference>
<dbReference type="InterPro" id="IPR036286">
    <property type="entry name" value="LexA/Signal_pep-like_sf"/>
</dbReference>
<keyword evidence="12" id="KW-1185">Reference proteome</keyword>
<dbReference type="InterPro" id="IPR019758">
    <property type="entry name" value="Pept_S26A_signal_pept_1_CS"/>
</dbReference>
<dbReference type="Gene3D" id="2.10.109.10">
    <property type="entry name" value="Umud Fragment, subunit A"/>
    <property type="match status" value="1"/>
</dbReference>
<keyword evidence="7" id="KW-1133">Transmembrane helix</keyword>
<evidence type="ECO:0000256" key="3">
    <source>
        <dbReference type="ARBA" id="ARBA00013650"/>
    </source>
</evidence>
<evidence type="ECO:0000313" key="11">
    <source>
        <dbReference type="EMBL" id="WUG99100.1"/>
    </source>
</evidence>
<dbReference type="PANTHER" id="PTHR46041">
    <property type="entry name" value="MITOCHONDRIAL INNER MEMBRANE PROTEASE SUBUNIT 2"/>
    <property type="match status" value="1"/>
</dbReference>
<evidence type="ECO:0000256" key="7">
    <source>
        <dbReference type="ARBA" id="ARBA00022989"/>
    </source>
</evidence>
<sequence>MVEEGTEEGSRRGPTPAARSRAPVARLAGQQRPGSDGGEQERDDGGGGQGSSVLDPACAPARDRAHGRGPFAEEDRLLAARLPVRLVHVMSLMRVVQRGTVVAIKPTPGPRTAQSASPTCVIKRVAALPGEAVPVPGAGTGKVPAGHVYVLGDHRATSWDSRHAGPIPYERLTAVIVRRGDASTAADPTGA</sequence>
<evidence type="ECO:0000313" key="12">
    <source>
        <dbReference type="Proteomes" id="UP001341259"/>
    </source>
</evidence>
<evidence type="ECO:0000256" key="5">
    <source>
        <dbReference type="ARBA" id="ARBA00022692"/>
    </source>
</evidence>